<evidence type="ECO:0000259" key="1">
    <source>
        <dbReference type="Pfam" id="PF06985"/>
    </source>
</evidence>
<dbReference type="Proteomes" id="UP000078343">
    <property type="component" value="Unassembled WGS sequence"/>
</dbReference>
<sequence>MDLGFSYLPLKPGEIRVLKPLRRSPGALLSFEIVHVALLSQPGYVALSYTWGRPDTRHHISLSGQTFPIRPNLNDALQQIHSSSSKIVTDYLWVDAICINQGTDDAALAERSIQITLMKQIYEQATNVLVWLGAPVDDKANRLAFPMMRYFVKLHREGIRKARPFRPAWWPRKIRSSGEDVADFLRTVPVAGDKRIFDSVPGSQTHRGWQGIVALWESPWWMRTWVFQEATVPEPYKLKFIAGVAVIPPTYKVKFLSGDQQAGWSELVTSLTVATSILSSTPGLASSTSASLLAGPVARARDRALKLMRFRERRVQHASGSFLEVLDMFRHTECADPRDKVYAPMYLAPDDDVRHHIRPDYARQTVLDVYADVVRYCLAQGSGNELDFLGNVLWLGQKSAEVETPQGVKSTLPSWVPNFSTRLSLVPLPKYLCVPENVHQRAVVFNDTRGLPNHNLPRVPCYCPLDDEEDQHLRLSTKPRIQNDNTNTTLLVSGVPVDILKDIIPNTGPDLEAVRTVARTKSHQWATEMHSKYAATGESYVDALNRTLSLDVMYDDLGRASRRGGKLDFAFLRRARAELSLAEYRAQLNMRAARDNASVGRDIGRSQCDLLLMIPNTAAVGDTIWALRGGRGLYLLRPVVLVHEDDSGEGPDRYRVIGECYAHGLMDGEISRRVRMGEARFENIAII</sequence>
<proteinExistence type="predicted"/>
<feature type="domain" description="Heterokaryon incompatibility" evidence="1">
    <location>
        <begin position="44"/>
        <end position="229"/>
    </location>
</feature>
<reference evidence="2 3" key="1">
    <citation type="submission" date="2016-04" db="EMBL/GenBank/DDBJ databases">
        <title>Draft genome of Fonsecaea erecta CBS 125763.</title>
        <authorList>
            <person name="Weiss V.A."/>
            <person name="Vicente V.A."/>
            <person name="Raittz R.T."/>
            <person name="Moreno L.F."/>
            <person name="De Souza E.M."/>
            <person name="Pedrosa F.O."/>
            <person name="Steffens M.B."/>
            <person name="Faoro H."/>
            <person name="Tadra-Sfeir M.Z."/>
            <person name="Najafzadeh M.J."/>
            <person name="Felipe M.S."/>
            <person name="Teixeira M."/>
            <person name="Sun J."/>
            <person name="Xi L."/>
            <person name="Gomes R."/>
            <person name="De Azevedo C.M."/>
            <person name="Salgado C.G."/>
            <person name="Da Silva M.B."/>
            <person name="Nascimento M.F."/>
            <person name="Queiroz-Telles F."/>
            <person name="Attili D.S."/>
            <person name="Gorbushina A."/>
        </authorList>
    </citation>
    <scope>NUCLEOTIDE SEQUENCE [LARGE SCALE GENOMIC DNA]</scope>
    <source>
        <strain evidence="2 3">CBS 125763</strain>
    </source>
</reference>
<dbReference type="OrthoDB" id="5416609at2759"/>
<dbReference type="RefSeq" id="XP_018698891.1">
    <property type="nucleotide sequence ID" value="XM_018833012.1"/>
</dbReference>
<organism evidence="2 3">
    <name type="scientific">Fonsecaea erecta</name>
    <dbReference type="NCBI Taxonomy" id="1367422"/>
    <lineage>
        <taxon>Eukaryota</taxon>
        <taxon>Fungi</taxon>
        <taxon>Dikarya</taxon>
        <taxon>Ascomycota</taxon>
        <taxon>Pezizomycotina</taxon>
        <taxon>Eurotiomycetes</taxon>
        <taxon>Chaetothyriomycetidae</taxon>
        <taxon>Chaetothyriales</taxon>
        <taxon>Herpotrichiellaceae</taxon>
        <taxon>Fonsecaea</taxon>
    </lineage>
</organism>
<dbReference type="InterPro" id="IPR052895">
    <property type="entry name" value="HetReg/Transcr_Mod"/>
</dbReference>
<dbReference type="PANTHER" id="PTHR24148">
    <property type="entry name" value="ANKYRIN REPEAT DOMAIN-CONTAINING PROTEIN 39 HOMOLOG-RELATED"/>
    <property type="match status" value="1"/>
</dbReference>
<dbReference type="InterPro" id="IPR010730">
    <property type="entry name" value="HET"/>
</dbReference>
<gene>
    <name evidence="2" type="ORF">AYL99_01496</name>
</gene>
<dbReference type="AlphaFoldDB" id="A0A179A068"/>
<dbReference type="Pfam" id="PF06985">
    <property type="entry name" value="HET"/>
    <property type="match status" value="1"/>
</dbReference>
<evidence type="ECO:0000313" key="3">
    <source>
        <dbReference type="Proteomes" id="UP000078343"/>
    </source>
</evidence>
<dbReference type="GeneID" id="30005666"/>
<protein>
    <recommendedName>
        <fullName evidence="1">Heterokaryon incompatibility domain-containing protein</fullName>
    </recommendedName>
</protein>
<name>A0A179A068_9EURO</name>
<dbReference type="PANTHER" id="PTHR24148:SF73">
    <property type="entry name" value="HET DOMAIN PROTEIN (AFU_ORTHOLOGUE AFUA_8G01020)"/>
    <property type="match status" value="1"/>
</dbReference>
<comment type="caution">
    <text evidence="2">The sequence shown here is derived from an EMBL/GenBank/DDBJ whole genome shotgun (WGS) entry which is preliminary data.</text>
</comment>
<accession>A0A179A068</accession>
<keyword evidence="3" id="KW-1185">Reference proteome</keyword>
<dbReference type="EMBL" id="LVYI01000001">
    <property type="protein sequence ID" value="OAP65524.1"/>
    <property type="molecule type" value="Genomic_DNA"/>
</dbReference>
<evidence type="ECO:0000313" key="2">
    <source>
        <dbReference type="EMBL" id="OAP65524.1"/>
    </source>
</evidence>